<dbReference type="STRING" id="321763.SAMN04488692_11653"/>
<dbReference type="AlphaFoldDB" id="A0A1G9QFT5"/>
<evidence type="ECO:0000256" key="2">
    <source>
        <dbReference type="ARBA" id="ARBA00022475"/>
    </source>
</evidence>
<dbReference type="InterPro" id="IPR007168">
    <property type="entry name" value="Phageshock_PspC_N"/>
</dbReference>
<keyword evidence="3 6" id="KW-0812">Transmembrane</keyword>
<dbReference type="RefSeq" id="WP_089760887.1">
    <property type="nucleotide sequence ID" value="NZ_FNGO01000016.1"/>
</dbReference>
<reference evidence="9" key="1">
    <citation type="submission" date="2016-10" db="EMBL/GenBank/DDBJ databases">
        <authorList>
            <person name="Varghese N."/>
            <person name="Submissions S."/>
        </authorList>
    </citation>
    <scope>NUCLEOTIDE SEQUENCE [LARGE SCALE GENOMIC DNA]</scope>
    <source>
        <strain evidence="9">SLAS-1</strain>
    </source>
</reference>
<name>A0A1G9QFT5_9FIRM</name>
<proteinExistence type="predicted"/>
<keyword evidence="5 6" id="KW-0472">Membrane</keyword>
<dbReference type="Pfam" id="PF04024">
    <property type="entry name" value="PspC"/>
    <property type="match status" value="1"/>
</dbReference>
<feature type="transmembrane region" description="Helical" evidence="6">
    <location>
        <begin position="108"/>
        <end position="126"/>
    </location>
</feature>
<dbReference type="InterPro" id="IPR052027">
    <property type="entry name" value="PspC"/>
</dbReference>
<dbReference type="PANTHER" id="PTHR33885">
    <property type="entry name" value="PHAGE SHOCK PROTEIN C"/>
    <property type="match status" value="1"/>
</dbReference>
<evidence type="ECO:0000256" key="6">
    <source>
        <dbReference type="SAM" id="Phobius"/>
    </source>
</evidence>
<dbReference type="EMBL" id="FNGO01000016">
    <property type="protein sequence ID" value="SDM09357.1"/>
    <property type="molecule type" value="Genomic_DNA"/>
</dbReference>
<keyword evidence="2" id="KW-1003">Cell membrane</keyword>
<gene>
    <name evidence="8" type="ORF">SAMN04488692_11653</name>
</gene>
<evidence type="ECO:0000256" key="5">
    <source>
        <dbReference type="ARBA" id="ARBA00023136"/>
    </source>
</evidence>
<evidence type="ECO:0000256" key="4">
    <source>
        <dbReference type="ARBA" id="ARBA00022989"/>
    </source>
</evidence>
<evidence type="ECO:0000256" key="1">
    <source>
        <dbReference type="ARBA" id="ARBA00004162"/>
    </source>
</evidence>
<dbReference type="GO" id="GO:0005886">
    <property type="term" value="C:plasma membrane"/>
    <property type="evidence" value="ECO:0007669"/>
    <property type="project" value="UniProtKB-SubCell"/>
</dbReference>
<comment type="subcellular location">
    <subcellularLocation>
        <location evidence="1">Cell membrane</location>
        <topology evidence="1">Single-pass membrane protein</topology>
    </subcellularLocation>
</comment>
<feature type="domain" description="Phage shock protein PspC N-terminal" evidence="7">
    <location>
        <begin position="13"/>
        <end position="68"/>
    </location>
</feature>
<keyword evidence="4 6" id="KW-1133">Transmembrane helix</keyword>
<dbReference type="PANTHER" id="PTHR33885:SF3">
    <property type="entry name" value="PHAGE SHOCK PROTEIN C"/>
    <property type="match status" value="1"/>
</dbReference>
<evidence type="ECO:0000259" key="7">
    <source>
        <dbReference type="Pfam" id="PF04024"/>
    </source>
</evidence>
<feature type="transmembrane region" description="Helical" evidence="6">
    <location>
        <begin position="133"/>
        <end position="151"/>
    </location>
</feature>
<evidence type="ECO:0000313" key="8">
    <source>
        <dbReference type="EMBL" id="SDM09357.1"/>
    </source>
</evidence>
<evidence type="ECO:0000313" key="9">
    <source>
        <dbReference type="Proteomes" id="UP000199476"/>
    </source>
</evidence>
<dbReference type="Proteomes" id="UP000199476">
    <property type="component" value="Unassembled WGS sequence"/>
</dbReference>
<organism evidence="8 9">
    <name type="scientific">Halarsenatibacter silvermanii</name>
    <dbReference type="NCBI Taxonomy" id="321763"/>
    <lineage>
        <taxon>Bacteria</taxon>
        <taxon>Bacillati</taxon>
        <taxon>Bacillota</taxon>
        <taxon>Clostridia</taxon>
        <taxon>Halanaerobiales</taxon>
        <taxon>Halarsenatibacteraceae</taxon>
        <taxon>Halarsenatibacter</taxon>
    </lineage>
</organism>
<sequence>MKRRQDSKKDRTRFYRSRRHKVLGGVCGGLADYFDIDPILIRLLFILLLLAEGMGFLVYIIAWIIIPLEPLPVDGRQQNFYREEDRSCTGQDRRSGRADGFFSSRERYLGIFLVLLGALFLFNMWFPAFYLRPFWPLILIFLGLLLLVRGVDFGG</sequence>
<evidence type="ECO:0000256" key="3">
    <source>
        <dbReference type="ARBA" id="ARBA00022692"/>
    </source>
</evidence>
<feature type="transmembrane region" description="Helical" evidence="6">
    <location>
        <begin position="43"/>
        <end position="66"/>
    </location>
</feature>
<keyword evidence="9" id="KW-1185">Reference proteome</keyword>
<protein>
    <submittedName>
        <fullName evidence="8">Phage shock protein PspC (Stress-responsive transcriptional regulator)</fullName>
    </submittedName>
</protein>
<dbReference type="OrthoDB" id="9815286at2"/>
<accession>A0A1G9QFT5</accession>